<proteinExistence type="predicted"/>
<sequence>MEHISGTKVVTIRNGKNKMVNDQGLRKSKKKMGGVVHFVRLALYMLRRKSKKSKASMEVDVSSTGPWTEVLASMRPLHTGSSQCPPPSDEMPMSVPMVEKFEDVLTPPLSPAPTKTLAPPCESDDGMSQYASAQDLQELDTATTADDNEENNDNGGDEMIDVKAEEFIAQFYEQMRIQNVHYMNTHNRRLRQTS</sequence>
<accession>A0ACC1C858</accession>
<dbReference type="Proteomes" id="UP001164250">
    <property type="component" value="Chromosome 1"/>
</dbReference>
<reference evidence="2" key="1">
    <citation type="journal article" date="2023" name="G3 (Bethesda)">
        <title>Genome assembly and association tests identify interacting loci associated with vigor, precocity, and sex in interspecific pistachio rootstocks.</title>
        <authorList>
            <person name="Palmer W."/>
            <person name="Jacygrad E."/>
            <person name="Sagayaradj S."/>
            <person name="Cavanaugh K."/>
            <person name="Han R."/>
            <person name="Bertier L."/>
            <person name="Beede B."/>
            <person name="Kafkas S."/>
            <person name="Golino D."/>
            <person name="Preece J."/>
            <person name="Michelmore R."/>
        </authorList>
    </citation>
    <scope>NUCLEOTIDE SEQUENCE [LARGE SCALE GENOMIC DNA]</scope>
</reference>
<evidence type="ECO:0000313" key="2">
    <source>
        <dbReference type="Proteomes" id="UP001164250"/>
    </source>
</evidence>
<gene>
    <name evidence="1" type="ORF">Patl1_00917</name>
</gene>
<organism evidence="1 2">
    <name type="scientific">Pistacia atlantica</name>
    <dbReference type="NCBI Taxonomy" id="434234"/>
    <lineage>
        <taxon>Eukaryota</taxon>
        <taxon>Viridiplantae</taxon>
        <taxon>Streptophyta</taxon>
        <taxon>Embryophyta</taxon>
        <taxon>Tracheophyta</taxon>
        <taxon>Spermatophyta</taxon>
        <taxon>Magnoliopsida</taxon>
        <taxon>eudicotyledons</taxon>
        <taxon>Gunneridae</taxon>
        <taxon>Pentapetalae</taxon>
        <taxon>rosids</taxon>
        <taxon>malvids</taxon>
        <taxon>Sapindales</taxon>
        <taxon>Anacardiaceae</taxon>
        <taxon>Pistacia</taxon>
    </lineage>
</organism>
<dbReference type="EMBL" id="CM047897">
    <property type="protein sequence ID" value="KAJ0111704.1"/>
    <property type="molecule type" value="Genomic_DNA"/>
</dbReference>
<comment type="caution">
    <text evidence="1">The sequence shown here is derived from an EMBL/GenBank/DDBJ whole genome shotgun (WGS) entry which is preliminary data.</text>
</comment>
<name>A0ACC1C858_9ROSI</name>
<keyword evidence="2" id="KW-1185">Reference proteome</keyword>
<protein>
    <submittedName>
        <fullName evidence="1">Uncharacterized protein</fullName>
    </submittedName>
</protein>
<evidence type="ECO:0000313" key="1">
    <source>
        <dbReference type="EMBL" id="KAJ0111704.1"/>
    </source>
</evidence>